<keyword evidence="9" id="KW-0732">Signal</keyword>
<organism evidence="10 11">
    <name type="scientific">Microthlaspi erraticum</name>
    <dbReference type="NCBI Taxonomy" id="1685480"/>
    <lineage>
        <taxon>Eukaryota</taxon>
        <taxon>Viridiplantae</taxon>
        <taxon>Streptophyta</taxon>
        <taxon>Embryophyta</taxon>
        <taxon>Tracheophyta</taxon>
        <taxon>Spermatophyta</taxon>
        <taxon>Magnoliopsida</taxon>
        <taxon>eudicotyledons</taxon>
        <taxon>Gunneridae</taxon>
        <taxon>Pentapetalae</taxon>
        <taxon>rosids</taxon>
        <taxon>malvids</taxon>
        <taxon>Brassicales</taxon>
        <taxon>Brassicaceae</taxon>
        <taxon>Coluteocarpeae</taxon>
        <taxon>Microthlaspi</taxon>
    </lineage>
</organism>
<dbReference type="SUPFAM" id="SSF55895">
    <property type="entry name" value="Ribonuclease Rh-like"/>
    <property type="match status" value="1"/>
</dbReference>
<name>A0A6D2J1U7_9BRAS</name>
<evidence type="ECO:0000256" key="8">
    <source>
        <dbReference type="RuleBase" id="RU004328"/>
    </source>
</evidence>
<evidence type="ECO:0000256" key="6">
    <source>
        <dbReference type="ARBA" id="ARBA00023239"/>
    </source>
</evidence>
<evidence type="ECO:0000256" key="5">
    <source>
        <dbReference type="ARBA" id="ARBA00023157"/>
    </source>
</evidence>
<keyword evidence="3" id="KW-0255">Endonuclease</keyword>
<dbReference type="EMBL" id="CACVBM020001104">
    <property type="protein sequence ID" value="CAA7031176.1"/>
    <property type="molecule type" value="Genomic_DNA"/>
</dbReference>
<dbReference type="Pfam" id="PF00445">
    <property type="entry name" value="Ribonuclease_T2"/>
    <property type="match status" value="1"/>
</dbReference>
<keyword evidence="11" id="KW-1185">Reference proteome</keyword>
<feature type="signal peptide" evidence="9">
    <location>
        <begin position="1"/>
        <end position="16"/>
    </location>
</feature>
<comment type="similarity">
    <text evidence="1 8">Belongs to the RNase T2 family.</text>
</comment>
<evidence type="ECO:0000256" key="1">
    <source>
        <dbReference type="ARBA" id="ARBA00007469"/>
    </source>
</evidence>
<evidence type="ECO:0000256" key="2">
    <source>
        <dbReference type="ARBA" id="ARBA00022722"/>
    </source>
</evidence>
<dbReference type="GO" id="GO:0003723">
    <property type="term" value="F:RNA binding"/>
    <property type="evidence" value="ECO:0007669"/>
    <property type="project" value="InterPro"/>
</dbReference>
<dbReference type="InterPro" id="IPR036430">
    <property type="entry name" value="RNase_T2-like_sf"/>
</dbReference>
<proteinExistence type="inferred from homology"/>
<dbReference type="OrthoDB" id="435754at2759"/>
<dbReference type="PANTHER" id="PTHR11240">
    <property type="entry name" value="RIBONUCLEASE T2"/>
    <property type="match status" value="1"/>
</dbReference>
<feature type="chain" id="PRO_5025528433" evidence="9">
    <location>
        <begin position="17"/>
        <end position="227"/>
    </location>
</feature>
<dbReference type="GO" id="GO:0016787">
    <property type="term" value="F:hydrolase activity"/>
    <property type="evidence" value="ECO:0007669"/>
    <property type="project" value="UniProtKB-KW"/>
</dbReference>
<evidence type="ECO:0000256" key="9">
    <source>
        <dbReference type="SAM" id="SignalP"/>
    </source>
</evidence>
<evidence type="ECO:0000256" key="7">
    <source>
        <dbReference type="ARBA" id="ARBA00054578"/>
    </source>
</evidence>
<sequence>MSWSILKLLMFQSLFTSPPLGEDGGYDFFYFVLQWPGAYCDTTRSCCYPTSGKPEADFGINGLLPNRNDGTYPSNCDPDSELDRSQISDLISSLTKKWPKLSCPSNEGFELWKRAWSKQGTCAQNIMSQHGYFQAALRFKDQIDLLQILTNSGIKPDDGFYGLKEITNAIEEAIGFTPGIDCNKDPEGNDQLYHIYVCVDYSATRFIECPVWPGGRTCSPQIQFAKF</sequence>
<dbReference type="FunFam" id="3.90.730.10:FF:000003">
    <property type="entry name" value="Ribonuclease 3"/>
    <property type="match status" value="1"/>
</dbReference>
<dbReference type="InterPro" id="IPR001568">
    <property type="entry name" value="RNase_T2-like"/>
</dbReference>
<dbReference type="GO" id="GO:0033897">
    <property type="term" value="F:ribonuclease T2 activity"/>
    <property type="evidence" value="ECO:0007669"/>
    <property type="project" value="InterPro"/>
</dbReference>
<keyword evidence="2" id="KW-0540">Nuclease</keyword>
<dbReference type="Proteomes" id="UP000467841">
    <property type="component" value="Unassembled WGS sequence"/>
</dbReference>
<dbReference type="GO" id="GO:0005576">
    <property type="term" value="C:extracellular region"/>
    <property type="evidence" value="ECO:0007669"/>
    <property type="project" value="TreeGrafter"/>
</dbReference>
<evidence type="ECO:0000256" key="3">
    <source>
        <dbReference type="ARBA" id="ARBA00022759"/>
    </source>
</evidence>
<gene>
    <name evidence="10" type="ORF">MERR_LOCUS18411</name>
</gene>
<dbReference type="PANTHER" id="PTHR11240:SF55">
    <property type="entry name" value="F7A19.32 PROTEIN"/>
    <property type="match status" value="1"/>
</dbReference>
<protein>
    <submittedName>
        <fullName evidence="10">Uncharacterized protein</fullName>
    </submittedName>
</protein>
<dbReference type="AlphaFoldDB" id="A0A6D2J1U7"/>
<accession>A0A6D2J1U7</accession>
<comment type="caution">
    <text evidence="10">The sequence shown here is derived from an EMBL/GenBank/DDBJ whole genome shotgun (WGS) entry which is preliminary data.</text>
</comment>
<dbReference type="InterPro" id="IPR033697">
    <property type="entry name" value="Ribonuclease_T2_eukaryotic"/>
</dbReference>
<dbReference type="CDD" id="cd01061">
    <property type="entry name" value="RNase_T2_euk"/>
    <property type="match status" value="1"/>
</dbReference>
<evidence type="ECO:0000256" key="4">
    <source>
        <dbReference type="ARBA" id="ARBA00022801"/>
    </source>
</evidence>
<evidence type="ECO:0000313" key="11">
    <source>
        <dbReference type="Proteomes" id="UP000467841"/>
    </source>
</evidence>
<comment type="function">
    <text evidence="7">May remobilize phosphate, particularly when cells senesce or when phosphate becomes limiting.</text>
</comment>
<keyword evidence="5" id="KW-1015">Disulfide bond</keyword>
<reference evidence="10" key="1">
    <citation type="submission" date="2020-01" db="EMBL/GenBank/DDBJ databases">
        <authorList>
            <person name="Mishra B."/>
        </authorList>
    </citation>
    <scope>NUCLEOTIDE SEQUENCE [LARGE SCALE GENOMIC DNA]</scope>
</reference>
<dbReference type="GO" id="GO:0006401">
    <property type="term" value="P:RNA catabolic process"/>
    <property type="evidence" value="ECO:0007669"/>
    <property type="project" value="TreeGrafter"/>
</dbReference>
<dbReference type="Gene3D" id="3.90.730.10">
    <property type="entry name" value="Ribonuclease T2-like"/>
    <property type="match status" value="1"/>
</dbReference>
<keyword evidence="6" id="KW-0456">Lyase</keyword>
<evidence type="ECO:0000313" key="10">
    <source>
        <dbReference type="EMBL" id="CAA7031176.1"/>
    </source>
</evidence>
<keyword evidence="4" id="KW-0378">Hydrolase</keyword>